<gene>
    <name evidence="1" type="ORF">KM842_04235</name>
</gene>
<evidence type="ECO:0000313" key="2">
    <source>
        <dbReference type="Proteomes" id="UP000681794"/>
    </source>
</evidence>
<organism evidence="1 2">
    <name type="scientific">Curtobacterium aetherium</name>
    <dbReference type="NCBI Taxonomy" id="2841594"/>
    <lineage>
        <taxon>Bacteria</taxon>
        <taxon>Bacillati</taxon>
        <taxon>Actinomycetota</taxon>
        <taxon>Actinomycetes</taxon>
        <taxon>Micrococcales</taxon>
        <taxon>Microbacteriaceae</taxon>
        <taxon>Curtobacterium</taxon>
    </lineage>
</organism>
<accession>A0ACD1E696</accession>
<keyword evidence="2" id="KW-1185">Reference proteome</keyword>
<reference evidence="1" key="1">
    <citation type="submission" date="2021-06" db="EMBL/GenBank/DDBJ databases">
        <authorList>
            <person name="Ellington A.J."/>
            <person name="Bryan N.C."/>
            <person name="Christner B.C."/>
            <person name="Reisch C.R."/>
        </authorList>
    </citation>
    <scope>NUCLEOTIDE SEQUENCE</scope>
    <source>
        <strain evidence="1">L6-1</strain>
    </source>
</reference>
<protein>
    <submittedName>
        <fullName evidence="1">DUF2993 domain-containing protein</fullName>
    </submittedName>
</protein>
<proteinExistence type="predicted"/>
<dbReference type="Proteomes" id="UP000681794">
    <property type="component" value="Chromosome"/>
</dbReference>
<evidence type="ECO:0000313" key="1">
    <source>
        <dbReference type="EMBL" id="QWS34384.1"/>
    </source>
</evidence>
<sequence>MSSAPTTGRPRKRRGRRFAIVLVVVLLVVAALVVVAEFVLRGVVDRTVAEQVEQSLPEGTTGQVDAHVDGVVIPQLVRGTLDRVDITSDRLTVDGIPLAADVTAHDVPVDGAGDVRDVDGTVRLAAGAVKDLSKYSPLFERVRLIDGGVELRGSASVLGFRIGYAADGSVAVQRDGRGVTITPETVRITNSSLGLKVDDIPGVSDVPVPVCTAQFLPEQLRIRSLDLTKSAAAVRITADRLPLDEAGLRTTGRC</sequence>
<name>A0ACD1E696_9MICO</name>
<dbReference type="EMBL" id="CP076544">
    <property type="protein sequence ID" value="QWS34384.1"/>
    <property type="molecule type" value="Genomic_DNA"/>
</dbReference>